<name>A0A6A5BRJ4_NAEFO</name>
<dbReference type="VEuPathDB" id="AmoebaDB:NF0031180"/>
<evidence type="ECO:0000256" key="2">
    <source>
        <dbReference type="SAM" id="Phobius"/>
    </source>
</evidence>
<dbReference type="Proteomes" id="UP000444721">
    <property type="component" value="Unassembled WGS sequence"/>
</dbReference>
<reference evidence="3 4" key="1">
    <citation type="journal article" date="2019" name="Sci. Rep.">
        <title>Nanopore sequencing improves the draft genome of the human pathogenic amoeba Naegleria fowleri.</title>
        <authorList>
            <person name="Liechti N."/>
            <person name="Schurch N."/>
            <person name="Bruggmann R."/>
            <person name="Wittwer M."/>
        </authorList>
    </citation>
    <scope>NUCLEOTIDE SEQUENCE [LARGE SCALE GENOMIC DNA]</scope>
    <source>
        <strain evidence="3 4">ATCC 30894</strain>
    </source>
</reference>
<evidence type="ECO:0000313" key="4">
    <source>
        <dbReference type="Proteomes" id="UP000444721"/>
    </source>
</evidence>
<organism evidence="3 4">
    <name type="scientific">Naegleria fowleri</name>
    <name type="common">Brain eating amoeba</name>
    <dbReference type="NCBI Taxonomy" id="5763"/>
    <lineage>
        <taxon>Eukaryota</taxon>
        <taxon>Discoba</taxon>
        <taxon>Heterolobosea</taxon>
        <taxon>Tetramitia</taxon>
        <taxon>Eutetramitia</taxon>
        <taxon>Vahlkampfiidae</taxon>
        <taxon>Naegleria</taxon>
    </lineage>
</organism>
<keyword evidence="2" id="KW-1133">Transmembrane helix</keyword>
<feature type="transmembrane region" description="Helical" evidence="2">
    <location>
        <begin position="295"/>
        <end position="322"/>
    </location>
</feature>
<dbReference type="EMBL" id="VFQX01000033">
    <property type="protein sequence ID" value="KAF0977756.1"/>
    <property type="molecule type" value="Genomic_DNA"/>
</dbReference>
<dbReference type="GeneID" id="68110296"/>
<keyword evidence="2" id="KW-0812">Transmembrane</keyword>
<feature type="region of interest" description="Disordered" evidence="1">
    <location>
        <begin position="50"/>
        <end position="72"/>
    </location>
</feature>
<protein>
    <submittedName>
        <fullName evidence="3">Uncharacterized protein</fullName>
    </submittedName>
</protein>
<dbReference type="OrthoDB" id="10634890at2759"/>
<dbReference type="AlphaFoldDB" id="A0A6A5BRJ4"/>
<sequence length="421" mass="46649">MMQPMQDDLKTQPSVPSTSTTTVGNVNATCTTELQTHHYQQDPAVIQPTQPTNQQQAMMMDNHSSQPYPQQQQQEAMMTMPSAPTYQPGMMMTMPSSTTNGAMMTTATPPSTTTMIDVPPHTQHLQNSPFMSQPCATTSGFHPQQQAKQGVMMNATTSPYLQQPQPPVSTNEVCFPSTNHPNAPDLSLNMQPQPFIKLPLPSRPTFPARYGYINNHPALNQQPQSLKNAPTQVPQQPTTTFQSDLKKKDDSYVLSLKRKNALLYILFGACGYGCGECCSAATLGGSTSGSGEGAIILLIFILLALVVLVFIYVFVVIVLLCLEKIRKFKFNDSKRTLEISIARRFIFPSYFRSTVIYSYDDIVNVVHVRKLFGDKIVLLTKDGLQHDLTRPSGLKVLDAVSGVNFMREFLALRGVHLQQQQ</sequence>
<feature type="compositionally biased region" description="Low complexity" evidence="1">
    <location>
        <begin position="13"/>
        <end position="23"/>
    </location>
</feature>
<dbReference type="VEuPathDB" id="AmoebaDB:FDP41_003078"/>
<feature type="region of interest" description="Disordered" evidence="1">
    <location>
        <begin position="1"/>
        <end position="24"/>
    </location>
</feature>
<keyword evidence="2" id="KW-0472">Membrane</keyword>
<comment type="caution">
    <text evidence="3">The sequence shown here is derived from an EMBL/GenBank/DDBJ whole genome shotgun (WGS) entry which is preliminary data.</text>
</comment>
<gene>
    <name evidence="3" type="ORF">FDP41_003078</name>
</gene>
<keyword evidence="4" id="KW-1185">Reference proteome</keyword>
<dbReference type="VEuPathDB" id="AmoebaDB:NfTy_058760"/>
<feature type="transmembrane region" description="Helical" evidence="2">
    <location>
        <begin position="261"/>
        <end position="283"/>
    </location>
</feature>
<evidence type="ECO:0000313" key="3">
    <source>
        <dbReference type="EMBL" id="KAF0977756.1"/>
    </source>
</evidence>
<dbReference type="RefSeq" id="XP_044562469.1">
    <property type="nucleotide sequence ID" value="XM_044706342.1"/>
</dbReference>
<proteinExistence type="predicted"/>
<accession>A0A6A5BRJ4</accession>
<feature type="compositionally biased region" description="Polar residues" evidence="1">
    <location>
        <begin position="50"/>
        <end position="65"/>
    </location>
</feature>
<evidence type="ECO:0000256" key="1">
    <source>
        <dbReference type="SAM" id="MobiDB-lite"/>
    </source>
</evidence>